<dbReference type="SMART" id="SM00460">
    <property type="entry name" value="TGc"/>
    <property type="match status" value="1"/>
</dbReference>
<proteinExistence type="predicted"/>
<feature type="transmembrane region" description="Helical" evidence="1">
    <location>
        <begin position="397"/>
        <end position="420"/>
    </location>
</feature>
<dbReference type="EMBL" id="BMFK01000001">
    <property type="protein sequence ID" value="GGE68604.1"/>
    <property type="molecule type" value="Genomic_DNA"/>
</dbReference>
<dbReference type="Proteomes" id="UP000605259">
    <property type="component" value="Unassembled WGS sequence"/>
</dbReference>
<dbReference type="SUPFAM" id="SSF54001">
    <property type="entry name" value="Cysteine proteinases"/>
    <property type="match status" value="1"/>
</dbReference>
<evidence type="ECO:0000256" key="1">
    <source>
        <dbReference type="SAM" id="Phobius"/>
    </source>
</evidence>
<dbReference type="Pfam" id="PF01841">
    <property type="entry name" value="Transglut_core"/>
    <property type="match status" value="1"/>
</dbReference>
<keyword evidence="1" id="KW-1133">Transmembrane helix</keyword>
<comment type="caution">
    <text evidence="3">The sequence shown here is derived from an EMBL/GenBank/DDBJ whole genome shotgun (WGS) entry which is preliminary data.</text>
</comment>
<keyword evidence="1" id="KW-0812">Transmembrane</keyword>
<keyword evidence="1" id="KW-0472">Membrane</keyword>
<dbReference type="PANTHER" id="PTHR38339">
    <property type="entry name" value="TRANSGLUTAMINASE DOMAIN PROTEIN"/>
    <property type="match status" value="1"/>
</dbReference>
<evidence type="ECO:0000313" key="3">
    <source>
        <dbReference type="EMBL" id="GGE68604.1"/>
    </source>
</evidence>
<keyword evidence="4" id="KW-1185">Reference proteome</keyword>
<dbReference type="InterPro" id="IPR002931">
    <property type="entry name" value="Transglutaminase-like"/>
</dbReference>
<dbReference type="Gene3D" id="3.10.620.30">
    <property type="match status" value="1"/>
</dbReference>
<sequence>MSYTLAEKLVKTYNVKHVYNNTTGEEVEIWFSLPKESDSQQNIIFTTLPAPDEKDEHAFLNTVHYYKVKPNEELTVAYQFDGYEVSLVEGQANDTIRLTDEEKEYYLRSTPLTPVDEELLQEAKGIIQGEQDVIEMSRKLYNYILQNYHYSLKFKERGAHNFRQSKKGDCGEFAFLFISYCRSLGIPSRATIGAWATGNTQAHAWCEFFYEGVGWIPVDISSAAILRQPFRSFGLVSSYGIYTKKEKHFGSMEGKRIVFSIDTHRLLRPSYINNTNYDSNYPRYKIGDHMLAWGHEAIDGTALYMQPMYVKFHEKVNKVTVKSGLGEWIVTEPPVSQFVLSMKQLSFKLAIPLVIISALVKSFFDANPIFPWLSVIASVLFIVYISISVFRREWNRYMVLLALLVVLGTLGGLSDLAVTWGK</sequence>
<organism evidence="3 4">
    <name type="scientific">Priestia taiwanensis</name>
    <dbReference type="NCBI Taxonomy" id="1347902"/>
    <lineage>
        <taxon>Bacteria</taxon>
        <taxon>Bacillati</taxon>
        <taxon>Bacillota</taxon>
        <taxon>Bacilli</taxon>
        <taxon>Bacillales</taxon>
        <taxon>Bacillaceae</taxon>
        <taxon>Priestia</taxon>
    </lineage>
</organism>
<gene>
    <name evidence="3" type="ORF">GCM10007140_18350</name>
</gene>
<reference evidence="3" key="1">
    <citation type="journal article" date="2014" name="Int. J. Syst. Evol. Microbiol.">
        <title>Complete genome sequence of Corynebacterium casei LMG S-19264T (=DSM 44701T), isolated from a smear-ripened cheese.</title>
        <authorList>
            <consortium name="US DOE Joint Genome Institute (JGI-PGF)"/>
            <person name="Walter F."/>
            <person name="Albersmeier A."/>
            <person name="Kalinowski J."/>
            <person name="Ruckert C."/>
        </authorList>
    </citation>
    <scope>NUCLEOTIDE SEQUENCE</scope>
    <source>
        <strain evidence="3">CGMCC 1.12698</strain>
    </source>
</reference>
<feature type="transmembrane region" description="Helical" evidence="1">
    <location>
        <begin position="370"/>
        <end position="390"/>
    </location>
</feature>
<reference evidence="3" key="2">
    <citation type="submission" date="2020-09" db="EMBL/GenBank/DDBJ databases">
        <authorList>
            <person name="Sun Q."/>
            <person name="Zhou Y."/>
        </authorList>
    </citation>
    <scope>NUCLEOTIDE SEQUENCE</scope>
    <source>
        <strain evidence="3">CGMCC 1.12698</strain>
    </source>
</reference>
<evidence type="ECO:0000313" key="4">
    <source>
        <dbReference type="Proteomes" id="UP000605259"/>
    </source>
</evidence>
<protein>
    <recommendedName>
        <fullName evidence="2">Transglutaminase-like domain-containing protein</fullName>
    </recommendedName>
</protein>
<dbReference type="PANTHER" id="PTHR38339:SF1">
    <property type="entry name" value="TRANSGLUTAMINASE-LIKE DOMAIN-CONTAINING PROTEIN"/>
    <property type="match status" value="1"/>
</dbReference>
<accession>A0A917AS27</accession>
<dbReference type="InterPro" id="IPR038765">
    <property type="entry name" value="Papain-like_cys_pep_sf"/>
</dbReference>
<dbReference type="AlphaFoldDB" id="A0A917AS27"/>
<feature type="domain" description="Transglutaminase-like" evidence="2">
    <location>
        <begin position="162"/>
        <end position="222"/>
    </location>
</feature>
<name>A0A917AS27_9BACI</name>
<evidence type="ECO:0000259" key="2">
    <source>
        <dbReference type="SMART" id="SM00460"/>
    </source>
</evidence>
<dbReference type="RefSeq" id="WP_188388063.1">
    <property type="nucleotide sequence ID" value="NZ_BMFK01000001.1"/>
</dbReference>